<evidence type="ECO:0000313" key="2">
    <source>
        <dbReference type="EMBL" id="TVZ63985.1"/>
    </source>
</evidence>
<gene>
    <name evidence="2" type="ORF">BCL32_4177</name>
</gene>
<sequence>MRVHRRFIHKEFCSLFVLVYSYDPVNRIENLATDGYSASTRPAASLNKGLTPAQKQNYDE</sequence>
<comment type="caution">
    <text evidence="2">The sequence shown here is derived from an EMBL/GenBank/DDBJ whole genome shotgun (WGS) entry which is preliminary data.</text>
</comment>
<organism evidence="2 3">
    <name type="scientific">Rhizobium mongolense USDA 1844</name>
    <dbReference type="NCBI Taxonomy" id="1079460"/>
    <lineage>
        <taxon>Bacteria</taxon>
        <taxon>Pseudomonadati</taxon>
        <taxon>Pseudomonadota</taxon>
        <taxon>Alphaproteobacteria</taxon>
        <taxon>Hyphomicrobiales</taxon>
        <taxon>Rhizobiaceae</taxon>
        <taxon>Rhizobium/Agrobacterium group</taxon>
        <taxon>Rhizobium</taxon>
    </lineage>
</organism>
<feature type="region of interest" description="Disordered" evidence="1">
    <location>
        <begin position="38"/>
        <end position="60"/>
    </location>
</feature>
<evidence type="ECO:0000313" key="3">
    <source>
        <dbReference type="Proteomes" id="UP000319824"/>
    </source>
</evidence>
<reference evidence="2 3" key="1">
    <citation type="submission" date="2019-06" db="EMBL/GenBank/DDBJ databases">
        <title>Pac Bio to generate improved reference genome sequences for organisms with transposon mutant libraries (support for FEBA project).</title>
        <authorList>
            <person name="Blow M."/>
        </authorList>
    </citation>
    <scope>NUCLEOTIDE SEQUENCE [LARGE SCALE GENOMIC DNA]</scope>
    <source>
        <strain evidence="2 3">USDA 1844</strain>
    </source>
</reference>
<proteinExistence type="predicted"/>
<dbReference type="EMBL" id="VISO01000003">
    <property type="protein sequence ID" value="TVZ63985.1"/>
    <property type="molecule type" value="Genomic_DNA"/>
</dbReference>
<accession>A0A559SNU4</accession>
<evidence type="ECO:0000256" key="1">
    <source>
        <dbReference type="SAM" id="MobiDB-lite"/>
    </source>
</evidence>
<dbReference type="Proteomes" id="UP000319824">
    <property type="component" value="Unassembled WGS sequence"/>
</dbReference>
<name>A0A559SNU4_9HYPH</name>
<dbReference type="AlphaFoldDB" id="A0A559SNU4"/>
<protein>
    <submittedName>
        <fullName evidence="2">Excinuclease ABC subunit A</fullName>
    </submittedName>
</protein>